<dbReference type="PROSITE" id="PS51123">
    <property type="entry name" value="OMPA_2"/>
    <property type="match status" value="1"/>
</dbReference>
<accession>A0A091BHC4</accession>
<evidence type="ECO:0000313" key="7">
    <source>
        <dbReference type="Proteomes" id="UP000029391"/>
    </source>
</evidence>
<dbReference type="PANTHER" id="PTHR30329">
    <property type="entry name" value="STATOR ELEMENT OF FLAGELLAR MOTOR COMPLEX"/>
    <property type="match status" value="1"/>
</dbReference>
<dbReference type="InterPro" id="IPR036737">
    <property type="entry name" value="OmpA-like_sf"/>
</dbReference>
<dbReference type="InterPro" id="IPR050330">
    <property type="entry name" value="Bact_OuterMem_StrucFunc"/>
</dbReference>
<dbReference type="Pfam" id="PF00691">
    <property type="entry name" value="OmpA"/>
    <property type="match status" value="1"/>
</dbReference>
<dbReference type="Proteomes" id="UP000029391">
    <property type="component" value="Unassembled WGS sequence"/>
</dbReference>
<gene>
    <name evidence="6" type="ORF">P873_04460</name>
</gene>
<evidence type="ECO:0000256" key="1">
    <source>
        <dbReference type="ARBA" id="ARBA00004442"/>
    </source>
</evidence>
<dbReference type="OrthoDB" id="9792021at2"/>
<evidence type="ECO:0000259" key="5">
    <source>
        <dbReference type="PROSITE" id="PS51123"/>
    </source>
</evidence>
<sequence>MKTAFRFAAVTLALAAGTAAADCAPLGTLPGYEPDSETKYAWHRNTFRVADADGSVREQPVAGRYCEATYIFQGDTPMSALEIQYNYREQLAALGATVAFAEGNDTHAWFDRDGTRHWVHVYSDDHRIDIVVVDVAPHRPTLTAPCADDHRLFGHMPGFVAEEPERRNFDEAEFRSFDADGGFTGITAQGAKYHARFVLADGGQPVGWPDVIENFRHAVLARGGEIVHDGEENNLTARLMHEGQLVWVGVYSEDRMYELTVIEEKPFASSLLPPEPDALRAALDAEGRVALYVNFDFGKATLRPDAAPVLDRVQALMQADPALALSIEGHTDDIGGDAANLALSRARAAAVVAALVGRGIDAGRLASDGHGEGRPLVANTDSASRAKNRRVELVKR</sequence>
<feature type="signal peptide" evidence="4">
    <location>
        <begin position="1"/>
        <end position="21"/>
    </location>
</feature>
<name>A0A091BHC4_9GAMM</name>
<dbReference type="STRING" id="1121013.GCA_000426365_01478"/>
<evidence type="ECO:0000256" key="2">
    <source>
        <dbReference type="ARBA" id="ARBA00023136"/>
    </source>
</evidence>
<dbReference type="PRINTS" id="PR01021">
    <property type="entry name" value="OMPADOMAIN"/>
</dbReference>
<evidence type="ECO:0000313" key="6">
    <source>
        <dbReference type="EMBL" id="KFN51156.1"/>
    </source>
</evidence>
<comment type="caution">
    <text evidence="6">The sequence shown here is derived from an EMBL/GenBank/DDBJ whole genome shotgun (WGS) entry which is preliminary data.</text>
</comment>
<dbReference type="Gene3D" id="3.30.1330.60">
    <property type="entry name" value="OmpA-like domain"/>
    <property type="match status" value="1"/>
</dbReference>
<dbReference type="PANTHER" id="PTHR30329:SF20">
    <property type="entry name" value="EXPORTED PROTEIN"/>
    <property type="match status" value="1"/>
</dbReference>
<protein>
    <recommendedName>
        <fullName evidence="5">OmpA-like domain-containing protein</fullName>
    </recommendedName>
</protein>
<dbReference type="AlphaFoldDB" id="A0A091BHC4"/>
<evidence type="ECO:0000256" key="4">
    <source>
        <dbReference type="SAM" id="SignalP"/>
    </source>
</evidence>
<feature type="domain" description="OmpA-like" evidence="5">
    <location>
        <begin position="282"/>
        <end position="396"/>
    </location>
</feature>
<reference evidence="6 7" key="1">
    <citation type="submission" date="2013-09" db="EMBL/GenBank/DDBJ databases">
        <title>Genome sequencing of Arenimonas composti.</title>
        <authorList>
            <person name="Chen F."/>
            <person name="Wang G."/>
        </authorList>
    </citation>
    <scope>NUCLEOTIDE SEQUENCE [LARGE SCALE GENOMIC DNA]</scope>
    <source>
        <strain evidence="6 7">TR7-09</strain>
    </source>
</reference>
<proteinExistence type="predicted"/>
<dbReference type="SUPFAM" id="SSF103088">
    <property type="entry name" value="OmpA-like"/>
    <property type="match status" value="1"/>
</dbReference>
<evidence type="ECO:0000256" key="3">
    <source>
        <dbReference type="PROSITE-ProRule" id="PRU00473"/>
    </source>
</evidence>
<dbReference type="eggNOG" id="COG2885">
    <property type="taxonomic scope" value="Bacteria"/>
</dbReference>
<dbReference type="CDD" id="cd07185">
    <property type="entry name" value="OmpA_C-like"/>
    <property type="match status" value="1"/>
</dbReference>
<organism evidence="6 7">
    <name type="scientific">Arenimonas composti TR7-09 = DSM 18010</name>
    <dbReference type="NCBI Taxonomy" id="1121013"/>
    <lineage>
        <taxon>Bacteria</taxon>
        <taxon>Pseudomonadati</taxon>
        <taxon>Pseudomonadota</taxon>
        <taxon>Gammaproteobacteria</taxon>
        <taxon>Lysobacterales</taxon>
        <taxon>Lysobacteraceae</taxon>
        <taxon>Arenimonas</taxon>
    </lineage>
</organism>
<comment type="subcellular location">
    <subcellularLocation>
        <location evidence="1">Cell outer membrane</location>
    </subcellularLocation>
</comment>
<dbReference type="RefSeq" id="WP_051239720.1">
    <property type="nucleotide sequence ID" value="NZ_AUFF01000003.1"/>
</dbReference>
<keyword evidence="2 3" id="KW-0472">Membrane</keyword>
<dbReference type="InterPro" id="IPR006665">
    <property type="entry name" value="OmpA-like"/>
</dbReference>
<keyword evidence="4" id="KW-0732">Signal</keyword>
<feature type="chain" id="PRO_5001869804" description="OmpA-like domain-containing protein" evidence="4">
    <location>
        <begin position="22"/>
        <end position="396"/>
    </location>
</feature>
<keyword evidence="7" id="KW-1185">Reference proteome</keyword>
<dbReference type="InterPro" id="IPR006664">
    <property type="entry name" value="OMP_bac"/>
</dbReference>
<dbReference type="GO" id="GO:0009279">
    <property type="term" value="C:cell outer membrane"/>
    <property type="evidence" value="ECO:0007669"/>
    <property type="project" value="UniProtKB-SubCell"/>
</dbReference>
<dbReference type="EMBL" id="AWXU01000009">
    <property type="protein sequence ID" value="KFN51156.1"/>
    <property type="molecule type" value="Genomic_DNA"/>
</dbReference>